<dbReference type="CDD" id="cd03013">
    <property type="entry name" value="PRX5_like"/>
    <property type="match status" value="1"/>
</dbReference>
<dbReference type="PROSITE" id="PS51352">
    <property type="entry name" value="THIOREDOXIN_2"/>
    <property type="match status" value="1"/>
</dbReference>
<dbReference type="Pfam" id="PF08534">
    <property type="entry name" value="Redoxin"/>
    <property type="match status" value="1"/>
</dbReference>
<evidence type="ECO:0000256" key="10">
    <source>
        <dbReference type="PIRSR" id="PIRSR637944-1"/>
    </source>
</evidence>
<accession>A0A8H7C182</accession>
<evidence type="ECO:0000256" key="2">
    <source>
        <dbReference type="ARBA" id="ARBA00022559"/>
    </source>
</evidence>
<organism evidence="13 14">
    <name type="scientific">Agaricus bisporus var. burnettii</name>
    <dbReference type="NCBI Taxonomy" id="192524"/>
    <lineage>
        <taxon>Eukaryota</taxon>
        <taxon>Fungi</taxon>
        <taxon>Dikarya</taxon>
        <taxon>Basidiomycota</taxon>
        <taxon>Agaricomycotina</taxon>
        <taxon>Agaricomycetes</taxon>
        <taxon>Agaricomycetidae</taxon>
        <taxon>Agaricales</taxon>
        <taxon>Agaricineae</taxon>
        <taxon>Agaricaceae</taxon>
        <taxon>Agaricus</taxon>
    </lineage>
</organism>
<dbReference type="OMA" id="HVPEYIQ"/>
<dbReference type="FunFam" id="3.40.30.10:FF:000020">
    <property type="entry name" value="Peroxiredoxin"/>
    <property type="match status" value="1"/>
</dbReference>
<evidence type="ECO:0000256" key="3">
    <source>
        <dbReference type="ARBA" id="ARBA00022862"/>
    </source>
</evidence>
<protein>
    <recommendedName>
        <fullName evidence="7">Putative peroxiredoxin</fullName>
    </recommendedName>
    <alternativeName>
        <fullName evidence="8">Thioredoxin reductase</fullName>
    </alternativeName>
    <alternativeName>
        <fullName evidence="9">Thioredoxin-dependent peroxiredoxin</fullName>
    </alternativeName>
</protein>
<evidence type="ECO:0000256" key="9">
    <source>
        <dbReference type="ARBA" id="ARBA00079296"/>
    </source>
</evidence>
<keyword evidence="4 11" id="KW-0560">Oxidoreductase</keyword>
<evidence type="ECO:0000313" key="14">
    <source>
        <dbReference type="Proteomes" id="UP000629468"/>
    </source>
</evidence>
<dbReference type="Gene3D" id="3.40.30.10">
    <property type="entry name" value="Glutaredoxin"/>
    <property type="match status" value="1"/>
</dbReference>
<proteinExistence type="inferred from homology"/>
<reference evidence="13 14" key="1">
    <citation type="journal article" name="Sci. Rep.">
        <title>Telomere-to-telomere assembled and centromere annotated genomes of the two main subspecies of the button mushroom Agaricus bisporus reveal especially polymorphic chromosome ends.</title>
        <authorList>
            <person name="Sonnenberg A.S.M."/>
            <person name="Sedaghat-Telgerd N."/>
            <person name="Lavrijssen B."/>
            <person name="Ohm R.A."/>
            <person name="Hendrickx P.M."/>
            <person name="Scholtmeijer K."/>
            <person name="Baars J.J.P."/>
            <person name="van Peer A."/>
        </authorList>
    </citation>
    <scope>NUCLEOTIDE SEQUENCE [LARGE SCALE GENOMIC DNA]</scope>
    <source>
        <strain evidence="13 14">H119_p4</strain>
    </source>
</reference>
<evidence type="ECO:0000259" key="12">
    <source>
        <dbReference type="PROSITE" id="PS51352"/>
    </source>
</evidence>
<keyword evidence="3 11" id="KW-0049">Antioxidant</keyword>
<dbReference type="InterPro" id="IPR013740">
    <property type="entry name" value="Redoxin"/>
</dbReference>
<dbReference type="EMBL" id="JABXXO010000015">
    <property type="protein sequence ID" value="KAF7760130.1"/>
    <property type="molecule type" value="Genomic_DNA"/>
</dbReference>
<dbReference type="PANTHER" id="PTHR10430:SF16">
    <property type="entry name" value="PEROXIREDOXIN-5, MITOCHONDRIAL"/>
    <property type="match status" value="1"/>
</dbReference>
<evidence type="ECO:0000313" key="13">
    <source>
        <dbReference type="EMBL" id="KAF7760130.1"/>
    </source>
</evidence>
<dbReference type="PANTHER" id="PTHR10430">
    <property type="entry name" value="PEROXIREDOXIN"/>
    <property type="match status" value="1"/>
</dbReference>
<dbReference type="GO" id="GO:0034599">
    <property type="term" value="P:cellular response to oxidative stress"/>
    <property type="evidence" value="ECO:0007669"/>
    <property type="project" value="InterPro"/>
</dbReference>
<gene>
    <name evidence="13" type="ORF">Agabi119p4_10806</name>
</gene>
<dbReference type="GO" id="GO:0042744">
    <property type="term" value="P:hydrogen peroxide catabolic process"/>
    <property type="evidence" value="ECO:0007669"/>
    <property type="project" value="TreeGrafter"/>
</dbReference>
<feature type="active site" description="Cysteine sulfenic acid (-SOH) intermediate" evidence="10">
    <location>
        <position position="68"/>
    </location>
</feature>
<evidence type="ECO:0000256" key="8">
    <source>
        <dbReference type="ARBA" id="ARBA00076301"/>
    </source>
</evidence>
<comment type="subunit">
    <text evidence="6">Homodimer; disulfide-linked, upon oxidation.</text>
</comment>
<evidence type="ECO:0000256" key="6">
    <source>
        <dbReference type="ARBA" id="ARBA00063543"/>
    </source>
</evidence>
<sequence length="180" mass="19440">MSSAVINKDVTLKVGDTIPEGTFKYVPYSPELADNSATGTPQDYNITAEWKGKKVVVVSVPGAFTPTCHQQHLPPFIQNYPQFVQKGVDILVVISANDPFVTSAWGRISGSPDKIIYASDMDASWSNKLGLATDQLSKVGFGVRTQRYALVVDDLKVTFIASEGGLGLEHSSAEKILAHL</sequence>
<dbReference type="InterPro" id="IPR013766">
    <property type="entry name" value="Thioredoxin_domain"/>
</dbReference>
<dbReference type="GO" id="GO:0045454">
    <property type="term" value="P:cell redox homeostasis"/>
    <property type="evidence" value="ECO:0007669"/>
    <property type="project" value="TreeGrafter"/>
</dbReference>
<dbReference type="GO" id="GO:0005739">
    <property type="term" value="C:mitochondrion"/>
    <property type="evidence" value="ECO:0007669"/>
    <property type="project" value="TreeGrafter"/>
</dbReference>
<dbReference type="GO" id="GO:0005777">
    <property type="term" value="C:peroxisome"/>
    <property type="evidence" value="ECO:0007669"/>
    <property type="project" value="TreeGrafter"/>
</dbReference>
<comment type="similarity">
    <text evidence="1 11">Belongs to the peroxiredoxin family. Prx5 subfamily.</text>
</comment>
<evidence type="ECO:0000256" key="11">
    <source>
        <dbReference type="RuleBase" id="RU366011"/>
    </source>
</evidence>
<feature type="domain" description="Thioredoxin" evidence="12">
    <location>
        <begin position="12"/>
        <end position="180"/>
    </location>
</feature>
<evidence type="ECO:0000256" key="5">
    <source>
        <dbReference type="ARBA" id="ARBA00023284"/>
    </source>
</evidence>
<comment type="caution">
    <text evidence="13">The sequence shown here is derived from an EMBL/GenBank/DDBJ whole genome shotgun (WGS) entry which is preliminary data.</text>
</comment>
<dbReference type="AlphaFoldDB" id="A0A8H7C182"/>
<name>A0A8H7C182_AGABI</name>
<comment type="function">
    <text evidence="11">Thiol-specific peroxidase that catalyzes the reduction of hydrogen peroxide and organic hydroperoxides to water and alcohols, respectively. Plays a role in cell protection against oxidative stress by detoxifying peroxides.</text>
</comment>
<dbReference type="SUPFAM" id="SSF52833">
    <property type="entry name" value="Thioredoxin-like"/>
    <property type="match status" value="1"/>
</dbReference>
<dbReference type="InterPro" id="IPR036249">
    <property type="entry name" value="Thioredoxin-like_sf"/>
</dbReference>
<evidence type="ECO:0000256" key="1">
    <source>
        <dbReference type="ARBA" id="ARBA00010505"/>
    </source>
</evidence>
<evidence type="ECO:0000256" key="4">
    <source>
        <dbReference type="ARBA" id="ARBA00023002"/>
    </source>
</evidence>
<dbReference type="GO" id="GO:0008379">
    <property type="term" value="F:thioredoxin peroxidase activity"/>
    <property type="evidence" value="ECO:0007669"/>
    <property type="project" value="InterPro"/>
</dbReference>
<dbReference type="Proteomes" id="UP000629468">
    <property type="component" value="Unassembled WGS sequence"/>
</dbReference>
<evidence type="ECO:0000256" key="7">
    <source>
        <dbReference type="ARBA" id="ARBA00074156"/>
    </source>
</evidence>
<keyword evidence="2 11" id="KW-0575">Peroxidase</keyword>
<dbReference type="InterPro" id="IPR037944">
    <property type="entry name" value="PRX5-like"/>
</dbReference>
<keyword evidence="5 11" id="KW-0676">Redox-active center</keyword>